<dbReference type="Proteomes" id="UP001161247">
    <property type="component" value="Chromosome 7"/>
</dbReference>
<dbReference type="GO" id="GO:0006355">
    <property type="term" value="P:regulation of DNA-templated transcription"/>
    <property type="evidence" value="ECO:0007669"/>
    <property type="project" value="InterPro"/>
</dbReference>
<gene>
    <name evidence="1" type="ORF">OLC1_LOCUS19239</name>
</gene>
<keyword evidence="2" id="KW-1185">Reference proteome</keyword>
<name>A0AAV1DVQ2_OLDCO</name>
<dbReference type="EMBL" id="OX459124">
    <property type="protein sequence ID" value="CAI9111960.1"/>
    <property type="molecule type" value="Genomic_DNA"/>
</dbReference>
<proteinExistence type="predicted"/>
<dbReference type="InterPro" id="IPR036093">
    <property type="entry name" value="NAC_dom_sf"/>
</dbReference>
<accession>A0AAV1DVQ2</accession>
<dbReference type="SUPFAM" id="SSF101941">
    <property type="entry name" value="NAC domain"/>
    <property type="match status" value="1"/>
</dbReference>
<reference evidence="1" key="1">
    <citation type="submission" date="2023-03" db="EMBL/GenBank/DDBJ databases">
        <authorList>
            <person name="Julca I."/>
        </authorList>
    </citation>
    <scope>NUCLEOTIDE SEQUENCE</scope>
</reference>
<organism evidence="1 2">
    <name type="scientific">Oldenlandia corymbosa var. corymbosa</name>
    <dbReference type="NCBI Taxonomy" id="529605"/>
    <lineage>
        <taxon>Eukaryota</taxon>
        <taxon>Viridiplantae</taxon>
        <taxon>Streptophyta</taxon>
        <taxon>Embryophyta</taxon>
        <taxon>Tracheophyta</taxon>
        <taxon>Spermatophyta</taxon>
        <taxon>Magnoliopsida</taxon>
        <taxon>eudicotyledons</taxon>
        <taxon>Gunneridae</taxon>
        <taxon>Pentapetalae</taxon>
        <taxon>asterids</taxon>
        <taxon>lamiids</taxon>
        <taxon>Gentianales</taxon>
        <taxon>Rubiaceae</taxon>
        <taxon>Rubioideae</taxon>
        <taxon>Spermacoceae</taxon>
        <taxon>Hedyotis-Oldenlandia complex</taxon>
        <taxon>Oldenlandia</taxon>
    </lineage>
</organism>
<dbReference type="PANTHER" id="PTHR31719:SF94">
    <property type="entry name" value="PROTEIN ATAF2"/>
    <property type="match status" value="1"/>
</dbReference>
<evidence type="ECO:0000313" key="1">
    <source>
        <dbReference type="EMBL" id="CAI9111960.1"/>
    </source>
</evidence>
<sequence>MAIGRRFYPNEEELISYYLKKRILGIPLTEKEQSFFVETNLFGDNNNATPWELLSDDLPWQIELGSMNRVVESQKILYVFNFGGKKIPRTISMKIEWPVVWIMTEYSIDAAANGIPPRQGMNFSDYVLCKIKRDNSKSSKDGRIVCRKRKCENMVSEGQSFGKKMKSESSCEDLSVVTCINGVDHSDVSAKWFPGIGESNCCECVVCRLKISEMETKSMSFTTCEDSGSVVDNNEEMTTSQEVNSTVLFDVDNVPSDEDLYFDSTFPFDPFDIEPFLDLYFDNSGR</sequence>
<dbReference type="PANTHER" id="PTHR31719">
    <property type="entry name" value="NAC TRANSCRIPTION FACTOR 56"/>
    <property type="match status" value="1"/>
</dbReference>
<protein>
    <submittedName>
        <fullName evidence="1">OLC1v1012316C1</fullName>
    </submittedName>
</protein>
<dbReference type="AlphaFoldDB" id="A0AAV1DVQ2"/>
<dbReference type="GO" id="GO:0003677">
    <property type="term" value="F:DNA binding"/>
    <property type="evidence" value="ECO:0007669"/>
    <property type="project" value="InterPro"/>
</dbReference>
<evidence type="ECO:0000313" key="2">
    <source>
        <dbReference type="Proteomes" id="UP001161247"/>
    </source>
</evidence>